<evidence type="ECO:0000313" key="3">
    <source>
        <dbReference type="Proteomes" id="UP000030960"/>
    </source>
</evidence>
<protein>
    <submittedName>
        <fullName evidence="2">Uncharacterized protein</fullName>
    </submittedName>
</protein>
<sequence>MAWYDKGSDYWAAWLGVAIYMALRNADRAPILRRILKLGSSTLLGASLSEPVAAIAGVHETLVMVFLVVGAHLVLDLVMALLSDRALIADIVRGRMGGGRNG</sequence>
<comment type="caution">
    <text evidence="2">The sequence shown here is derived from an EMBL/GenBank/DDBJ whole genome shotgun (WGS) entry which is preliminary data.</text>
</comment>
<keyword evidence="3" id="KW-1185">Reference proteome</keyword>
<dbReference type="RefSeq" id="WP_043146353.1">
    <property type="nucleotide sequence ID" value="NZ_JSUQ01000028.1"/>
</dbReference>
<proteinExistence type="predicted"/>
<dbReference type="STRING" id="561184.SAMN05216376_111116"/>
<keyword evidence="1" id="KW-1133">Transmembrane helix</keyword>
<dbReference type="OrthoDB" id="7867571at2"/>
<gene>
    <name evidence="2" type="ORF">OA50_05120</name>
</gene>
<evidence type="ECO:0000313" key="2">
    <source>
        <dbReference type="EMBL" id="KHQ50272.1"/>
    </source>
</evidence>
<organism evidence="2 3">
    <name type="scientific">Mameliella alba</name>
    <dbReference type="NCBI Taxonomy" id="561184"/>
    <lineage>
        <taxon>Bacteria</taxon>
        <taxon>Pseudomonadati</taxon>
        <taxon>Pseudomonadota</taxon>
        <taxon>Alphaproteobacteria</taxon>
        <taxon>Rhodobacterales</taxon>
        <taxon>Roseobacteraceae</taxon>
        <taxon>Mameliella</taxon>
    </lineage>
</organism>
<keyword evidence="1" id="KW-0812">Transmembrane</keyword>
<reference evidence="2 3" key="1">
    <citation type="submission" date="2014-10" db="EMBL/GenBank/DDBJ databases">
        <title>Genome sequence of Ponticoccus sp. strain UMTAT08 isolated from clonal culture of toxic dinoflagellate Alexandrium tamiyavanichii.</title>
        <authorList>
            <person name="Gan H.Y."/>
            <person name="Muhd D.-D."/>
            <person name="Mohd Noor M.E."/>
            <person name="Yeong Y.S."/>
            <person name="Usup G."/>
        </authorList>
    </citation>
    <scope>NUCLEOTIDE SEQUENCE [LARGE SCALE GENOMIC DNA]</scope>
    <source>
        <strain evidence="2 3">UMTAT08</strain>
    </source>
</reference>
<keyword evidence="1" id="KW-0472">Membrane</keyword>
<dbReference type="EMBL" id="JSUQ01000028">
    <property type="protein sequence ID" value="KHQ50272.1"/>
    <property type="molecule type" value="Genomic_DNA"/>
</dbReference>
<accession>A0A0B3RQV8</accession>
<dbReference type="AlphaFoldDB" id="A0A0B3RQV8"/>
<dbReference type="Proteomes" id="UP000030960">
    <property type="component" value="Unassembled WGS sequence"/>
</dbReference>
<evidence type="ECO:0000256" key="1">
    <source>
        <dbReference type="SAM" id="Phobius"/>
    </source>
</evidence>
<name>A0A0B3RQV8_9RHOB</name>
<feature type="transmembrane region" description="Helical" evidence="1">
    <location>
        <begin position="62"/>
        <end position="83"/>
    </location>
</feature>